<organism evidence="5 6">
    <name type="scientific">Endozoicomonas elysicola</name>
    <dbReference type="NCBI Taxonomy" id="305900"/>
    <lineage>
        <taxon>Bacteria</taxon>
        <taxon>Pseudomonadati</taxon>
        <taxon>Pseudomonadota</taxon>
        <taxon>Gammaproteobacteria</taxon>
        <taxon>Oceanospirillales</taxon>
        <taxon>Endozoicomonadaceae</taxon>
        <taxon>Endozoicomonas</taxon>
    </lineage>
</organism>
<protein>
    <submittedName>
        <fullName evidence="5">ADP-ribose pyrophosphatase</fullName>
    </submittedName>
</protein>
<dbReference type="InterPro" id="IPR015797">
    <property type="entry name" value="NUDIX_hydrolase-like_dom_sf"/>
</dbReference>
<keyword evidence="3" id="KW-0460">Magnesium</keyword>
<reference evidence="5 6" key="1">
    <citation type="submission" date="2014-06" db="EMBL/GenBank/DDBJ databases">
        <title>Whole Genome Sequences of Three Symbiotic Endozoicomonas Bacteria.</title>
        <authorList>
            <person name="Neave M.J."/>
            <person name="Apprill A."/>
            <person name="Voolstra C.R."/>
        </authorList>
    </citation>
    <scope>NUCLEOTIDE SEQUENCE [LARGE SCALE GENOMIC DNA]</scope>
    <source>
        <strain evidence="5 6">DSM 22380</strain>
    </source>
</reference>
<dbReference type="Gene3D" id="3.90.79.10">
    <property type="entry name" value="Nucleoside Triphosphate Pyrophosphohydrolase"/>
    <property type="match status" value="1"/>
</dbReference>
<dbReference type="Proteomes" id="UP000027997">
    <property type="component" value="Unassembled WGS sequence"/>
</dbReference>
<proteinExistence type="predicted"/>
<sequence length="181" mass="20806">MHYCSSCGHETQKKVPEGDHRLRDVCDHCQTIHYQNPRVVTGCLPVYKDKVLMCKRAIEPRKGFWTLPGGFMELGETIEEGAARETREEACAQVTIESLYMLFNVVHVGQLSAFFLAKMESPEFAPGEESEDVALFSEDEIPWDQLAFSTIGRTLRHYFEDRREGLFPMRLEYVTPPDQRA</sequence>
<dbReference type="Pfam" id="PF14803">
    <property type="entry name" value="Zn_ribbon_Nudix"/>
    <property type="match status" value="1"/>
</dbReference>
<dbReference type="Pfam" id="PF00293">
    <property type="entry name" value="NUDIX"/>
    <property type="match status" value="1"/>
</dbReference>
<evidence type="ECO:0000256" key="3">
    <source>
        <dbReference type="ARBA" id="ARBA00022842"/>
    </source>
</evidence>
<dbReference type="AlphaFoldDB" id="A0A081KB51"/>
<name>A0A081KB51_9GAMM</name>
<dbReference type="PANTHER" id="PTHR43222">
    <property type="entry name" value="NUDIX HYDROLASE 23"/>
    <property type="match status" value="1"/>
</dbReference>
<dbReference type="InterPro" id="IPR029401">
    <property type="entry name" value="Nudix_N"/>
</dbReference>
<dbReference type="SUPFAM" id="SSF55811">
    <property type="entry name" value="Nudix"/>
    <property type="match status" value="1"/>
</dbReference>
<dbReference type="InterPro" id="IPR020476">
    <property type="entry name" value="Nudix_hydrolase"/>
</dbReference>
<dbReference type="PANTHER" id="PTHR43222:SF2">
    <property type="entry name" value="NUDIX HYDROLASE 23, CHLOROPLASTIC"/>
    <property type="match status" value="1"/>
</dbReference>
<evidence type="ECO:0000256" key="1">
    <source>
        <dbReference type="ARBA" id="ARBA00001946"/>
    </source>
</evidence>
<feature type="domain" description="Nudix hydrolase" evidence="4">
    <location>
        <begin position="36"/>
        <end position="159"/>
    </location>
</feature>
<dbReference type="eggNOG" id="COG1051">
    <property type="taxonomic scope" value="Bacteria"/>
</dbReference>
<dbReference type="CDD" id="cd04511">
    <property type="entry name" value="NUDIX_Hydrolase"/>
    <property type="match status" value="1"/>
</dbReference>
<gene>
    <name evidence="5" type="ORF">GV64_12050</name>
</gene>
<evidence type="ECO:0000313" key="5">
    <source>
        <dbReference type="EMBL" id="KEI71377.1"/>
    </source>
</evidence>
<dbReference type="InterPro" id="IPR000086">
    <property type="entry name" value="NUDIX_hydrolase_dom"/>
</dbReference>
<keyword evidence="2" id="KW-0378">Hydrolase</keyword>
<dbReference type="PROSITE" id="PS51462">
    <property type="entry name" value="NUDIX"/>
    <property type="match status" value="1"/>
</dbReference>
<dbReference type="STRING" id="305900.GV64_12050"/>
<dbReference type="EMBL" id="JOJP01000001">
    <property type="protein sequence ID" value="KEI71377.1"/>
    <property type="molecule type" value="Genomic_DNA"/>
</dbReference>
<evidence type="ECO:0000256" key="2">
    <source>
        <dbReference type="ARBA" id="ARBA00022801"/>
    </source>
</evidence>
<comment type="cofactor">
    <cofactor evidence="1">
        <name>Mg(2+)</name>
        <dbReference type="ChEBI" id="CHEBI:18420"/>
    </cofactor>
</comment>
<evidence type="ECO:0000313" key="6">
    <source>
        <dbReference type="Proteomes" id="UP000027997"/>
    </source>
</evidence>
<dbReference type="Gene3D" id="2.20.70.10">
    <property type="match status" value="1"/>
</dbReference>
<accession>A0A081KB51</accession>
<evidence type="ECO:0000259" key="4">
    <source>
        <dbReference type="PROSITE" id="PS51462"/>
    </source>
</evidence>
<dbReference type="GO" id="GO:0016787">
    <property type="term" value="F:hydrolase activity"/>
    <property type="evidence" value="ECO:0007669"/>
    <property type="project" value="UniProtKB-KW"/>
</dbReference>
<dbReference type="PRINTS" id="PR00502">
    <property type="entry name" value="NUDIXFAMILY"/>
</dbReference>
<comment type="caution">
    <text evidence="5">The sequence shown here is derived from an EMBL/GenBank/DDBJ whole genome shotgun (WGS) entry which is preliminary data.</text>
</comment>
<keyword evidence="6" id="KW-1185">Reference proteome</keyword>